<protein>
    <submittedName>
        <fullName evidence="8">Phospholipase_D-nuclease N-terminal</fullName>
    </submittedName>
</protein>
<name>A0A1H9C0T4_9ACTN</name>
<keyword evidence="9" id="KW-1185">Reference proteome</keyword>
<reference evidence="9" key="1">
    <citation type="submission" date="2016-10" db="EMBL/GenBank/DDBJ databases">
        <authorList>
            <person name="Varghese N."/>
            <person name="Submissions S."/>
        </authorList>
    </citation>
    <scope>NUCLEOTIDE SEQUENCE [LARGE SCALE GENOMIC DNA]</scope>
    <source>
        <strain evidence="9">CGMCC 4.6856</strain>
    </source>
</reference>
<evidence type="ECO:0000256" key="4">
    <source>
        <dbReference type="ARBA" id="ARBA00022989"/>
    </source>
</evidence>
<evidence type="ECO:0000313" key="8">
    <source>
        <dbReference type="EMBL" id="SEP94393.1"/>
    </source>
</evidence>
<dbReference type="GO" id="GO:0005886">
    <property type="term" value="C:plasma membrane"/>
    <property type="evidence" value="ECO:0007669"/>
    <property type="project" value="UniProtKB-SubCell"/>
</dbReference>
<evidence type="ECO:0000256" key="2">
    <source>
        <dbReference type="ARBA" id="ARBA00022475"/>
    </source>
</evidence>
<feature type="transmembrane region" description="Helical" evidence="6">
    <location>
        <begin position="36"/>
        <end position="60"/>
    </location>
</feature>
<keyword evidence="4 6" id="KW-1133">Transmembrane helix</keyword>
<keyword evidence="3 6" id="KW-0812">Transmembrane</keyword>
<comment type="subcellular location">
    <subcellularLocation>
        <location evidence="1">Cell membrane</location>
        <topology evidence="1">Multi-pass membrane protein</topology>
    </subcellularLocation>
</comment>
<dbReference type="AlphaFoldDB" id="A0A1H9C0T4"/>
<sequence>MTVPHLLLLSLALLAAAGGAVLWVCAVVSVLRTATALRAAVWVVLTLAFPVVGPVAWFLVGHDHEQRLSADGSAAGPAALAH</sequence>
<feature type="domain" description="Cardiolipin synthase N-terminal" evidence="7">
    <location>
        <begin position="21"/>
        <end position="61"/>
    </location>
</feature>
<evidence type="ECO:0000256" key="1">
    <source>
        <dbReference type="ARBA" id="ARBA00004651"/>
    </source>
</evidence>
<accession>A0A1H9C0T4</accession>
<evidence type="ECO:0000256" key="3">
    <source>
        <dbReference type="ARBA" id="ARBA00022692"/>
    </source>
</evidence>
<evidence type="ECO:0000259" key="7">
    <source>
        <dbReference type="Pfam" id="PF13396"/>
    </source>
</evidence>
<keyword evidence="2" id="KW-1003">Cell membrane</keyword>
<dbReference type="STRING" id="1036181.SAMN05421756_10219"/>
<evidence type="ECO:0000256" key="5">
    <source>
        <dbReference type="ARBA" id="ARBA00023136"/>
    </source>
</evidence>
<dbReference type="EMBL" id="FOFA01000002">
    <property type="protein sequence ID" value="SEP94393.1"/>
    <property type="molecule type" value="Genomic_DNA"/>
</dbReference>
<dbReference type="RefSeq" id="WP_091177967.1">
    <property type="nucleotide sequence ID" value="NZ_FOFA01000002.1"/>
</dbReference>
<dbReference type="Proteomes" id="UP000198504">
    <property type="component" value="Unassembled WGS sequence"/>
</dbReference>
<organism evidence="8 9">
    <name type="scientific">Microlunatus flavus</name>
    <dbReference type="NCBI Taxonomy" id="1036181"/>
    <lineage>
        <taxon>Bacteria</taxon>
        <taxon>Bacillati</taxon>
        <taxon>Actinomycetota</taxon>
        <taxon>Actinomycetes</taxon>
        <taxon>Propionibacteriales</taxon>
        <taxon>Propionibacteriaceae</taxon>
        <taxon>Microlunatus</taxon>
    </lineage>
</organism>
<proteinExistence type="predicted"/>
<dbReference type="InterPro" id="IPR027379">
    <property type="entry name" value="CLS_N"/>
</dbReference>
<gene>
    <name evidence="8" type="ORF">SAMN05421756_10219</name>
</gene>
<evidence type="ECO:0000256" key="6">
    <source>
        <dbReference type="SAM" id="Phobius"/>
    </source>
</evidence>
<dbReference type="Pfam" id="PF13396">
    <property type="entry name" value="PLDc_N"/>
    <property type="match status" value="1"/>
</dbReference>
<keyword evidence="5 6" id="KW-0472">Membrane</keyword>
<evidence type="ECO:0000313" key="9">
    <source>
        <dbReference type="Proteomes" id="UP000198504"/>
    </source>
</evidence>
<dbReference type="OrthoDB" id="3298527at2"/>